<evidence type="ECO:0000256" key="1">
    <source>
        <dbReference type="ARBA" id="ARBA00004123"/>
    </source>
</evidence>
<dbReference type="EMBL" id="GEVK01008978">
    <property type="protein sequence ID" value="JAU43854.1"/>
    <property type="molecule type" value="Transcribed_RNA"/>
</dbReference>
<sequence length="78" mass="7943">MMLQAGDTVTFSRVDPGGKLIMGSRKAANAGDMQGCGLTNGNSNEDTSSSGVTETPSSVNASSGRRTIGTKKQETAFA</sequence>
<dbReference type="GO" id="GO:0005634">
    <property type="term" value="C:nucleus"/>
    <property type="evidence" value="ECO:0007669"/>
    <property type="project" value="UniProtKB-SubCell"/>
</dbReference>
<gene>
    <name evidence="7" type="ORF">LC_TR16809_c4_g1_i1_g.57945</name>
</gene>
<accession>A0A1J3FK06</accession>
<evidence type="ECO:0000256" key="6">
    <source>
        <dbReference type="SAM" id="MobiDB-lite"/>
    </source>
</evidence>
<comment type="subcellular location">
    <subcellularLocation>
        <location evidence="1">Nucleus</location>
    </subcellularLocation>
</comment>
<evidence type="ECO:0000256" key="5">
    <source>
        <dbReference type="ARBA" id="ARBA00023242"/>
    </source>
</evidence>
<keyword evidence="3" id="KW-0238">DNA-binding</keyword>
<keyword evidence="5" id="KW-0539">Nucleus</keyword>
<evidence type="ECO:0000256" key="2">
    <source>
        <dbReference type="ARBA" id="ARBA00023015"/>
    </source>
</evidence>
<feature type="compositionally biased region" description="Polar residues" evidence="6">
    <location>
        <begin position="37"/>
        <end position="65"/>
    </location>
</feature>
<name>A0A1J3FK06_NOCCA</name>
<reference evidence="7" key="1">
    <citation type="submission" date="2016-07" db="EMBL/GenBank/DDBJ databases">
        <title>De novo transcriptome assembly of four accessions of the metal hyperaccumulator plant Noccaea caerulescens.</title>
        <authorList>
            <person name="Blande D."/>
            <person name="Halimaa P."/>
            <person name="Tervahauta A.I."/>
            <person name="Aarts M.G."/>
            <person name="Karenlampi S.O."/>
        </authorList>
    </citation>
    <scope>NUCLEOTIDE SEQUENCE</scope>
</reference>
<dbReference type="PANTHER" id="PTHR46245:SF3">
    <property type="entry name" value="B3 DOMAIN-CONTAINING TRANSCRIPTION REPRESSOR VAL1"/>
    <property type="match status" value="1"/>
</dbReference>
<feature type="region of interest" description="Disordered" evidence="6">
    <location>
        <begin position="1"/>
        <end position="78"/>
    </location>
</feature>
<keyword evidence="4" id="KW-0804">Transcription</keyword>
<evidence type="ECO:0000256" key="3">
    <source>
        <dbReference type="ARBA" id="ARBA00023125"/>
    </source>
</evidence>
<dbReference type="PANTHER" id="PTHR46245">
    <property type="entry name" value="B3 DOMAIN-CONTAINING PROTEIN OS07G0563300"/>
    <property type="match status" value="1"/>
</dbReference>
<dbReference type="GO" id="GO:0003677">
    <property type="term" value="F:DNA binding"/>
    <property type="evidence" value="ECO:0007669"/>
    <property type="project" value="UniProtKB-KW"/>
</dbReference>
<protein>
    <submittedName>
        <fullName evidence="7">B3 domain-containing transcription repressor VAL1</fullName>
    </submittedName>
</protein>
<dbReference type="AlphaFoldDB" id="A0A1J3FK06"/>
<dbReference type="InterPro" id="IPR015300">
    <property type="entry name" value="DNA-bd_pseudobarrel_sf"/>
</dbReference>
<evidence type="ECO:0000313" key="7">
    <source>
        <dbReference type="EMBL" id="JAU43854.1"/>
    </source>
</evidence>
<evidence type="ECO:0000256" key="4">
    <source>
        <dbReference type="ARBA" id="ARBA00023163"/>
    </source>
</evidence>
<organism evidence="7">
    <name type="scientific">Noccaea caerulescens</name>
    <name type="common">Alpine penny-cress</name>
    <name type="synonym">Thlaspi caerulescens</name>
    <dbReference type="NCBI Taxonomy" id="107243"/>
    <lineage>
        <taxon>Eukaryota</taxon>
        <taxon>Viridiplantae</taxon>
        <taxon>Streptophyta</taxon>
        <taxon>Embryophyta</taxon>
        <taxon>Tracheophyta</taxon>
        <taxon>Spermatophyta</taxon>
        <taxon>Magnoliopsida</taxon>
        <taxon>eudicotyledons</taxon>
        <taxon>Gunneridae</taxon>
        <taxon>Pentapetalae</taxon>
        <taxon>rosids</taxon>
        <taxon>malvids</taxon>
        <taxon>Brassicales</taxon>
        <taxon>Brassicaceae</taxon>
        <taxon>Coluteocarpeae</taxon>
        <taxon>Noccaea</taxon>
    </lineage>
</organism>
<dbReference type="Gene3D" id="2.40.330.10">
    <property type="entry name" value="DNA-binding pseudobarrel domain"/>
    <property type="match status" value="1"/>
</dbReference>
<keyword evidence="2" id="KW-0805">Transcription regulation</keyword>
<proteinExistence type="predicted"/>